<keyword evidence="2" id="KW-1185">Reference proteome</keyword>
<protein>
    <recommendedName>
        <fullName evidence="3">Glycosyltransferase family 2 protein</fullName>
    </recommendedName>
</protein>
<dbReference type="InterPro" id="IPR029044">
    <property type="entry name" value="Nucleotide-diphossugar_trans"/>
</dbReference>
<evidence type="ECO:0000313" key="2">
    <source>
        <dbReference type="Proteomes" id="UP000621516"/>
    </source>
</evidence>
<name>A0A8J6Q201_9FLAO</name>
<reference evidence="1 2" key="1">
    <citation type="journal article" date="2018" name="J. Microbiol.">
        <title>Aestuariibaculum marinum sp. nov., a marine bacterium isolated from seawater in South Korea.</title>
        <authorList>
            <person name="Choi J."/>
            <person name="Lee D."/>
            <person name="Jang J.H."/>
            <person name="Cha S."/>
            <person name="Seo T."/>
        </authorList>
    </citation>
    <scope>NUCLEOTIDE SEQUENCE [LARGE SCALE GENOMIC DNA]</scope>
    <source>
        <strain evidence="1 2">IP7</strain>
    </source>
</reference>
<evidence type="ECO:0008006" key="3">
    <source>
        <dbReference type="Google" id="ProtNLM"/>
    </source>
</evidence>
<dbReference type="EMBL" id="JACVXD010000003">
    <property type="protein sequence ID" value="MBD0824072.1"/>
    <property type="molecule type" value="Genomic_DNA"/>
</dbReference>
<dbReference type="Proteomes" id="UP000621516">
    <property type="component" value="Unassembled WGS sequence"/>
</dbReference>
<organism evidence="1 2">
    <name type="scientific">Aestuariibaculum marinum</name>
    <dbReference type="NCBI Taxonomy" id="2683592"/>
    <lineage>
        <taxon>Bacteria</taxon>
        <taxon>Pseudomonadati</taxon>
        <taxon>Bacteroidota</taxon>
        <taxon>Flavobacteriia</taxon>
        <taxon>Flavobacteriales</taxon>
        <taxon>Flavobacteriaceae</taxon>
    </lineage>
</organism>
<proteinExistence type="predicted"/>
<accession>A0A8J6Q201</accession>
<sequence length="269" mass="30854">MKLKEMPVSLIEACKLSLLSAEKIKSIQGNEFPVVVSLTTIPYRLSKVHLVIRSVLSQSVRPRHIVLWINEDMQSQIPQSLKKLVGDIFQIRLTKLHCSHKKLIHSLELFENLPVVTCDDDVIYDNNWLRSLIETHKKYPDCVVVHRVRCIKYDDNGTLLPYKQWNCDGKEDEKSLLPIGSEGILYPANKFSELIRNDKLFLKLAPKADDLWFKAVALVEGVGCKKVESPVKDTIPIMGTQKVSLKKENVSEDKNKSQWQALETYFNLK</sequence>
<dbReference type="SUPFAM" id="SSF53448">
    <property type="entry name" value="Nucleotide-diphospho-sugar transferases"/>
    <property type="match status" value="1"/>
</dbReference>
<comment type="caution">
    <text evidence="1">The sequence shown here is derived from an EMBL/GenBank/DDBJ whole genome shotgun (WGS) entry which is preliminary data.</text>
</comment>
<dbReference type="RefSeq" id="WP_188223376.1">
    <property type="nucleotide sequence ID" value="NZ_JACVXD010000003.1"/>
</dbReference>
<dbReference type="Gene3D" id="3.90.550.10">
    <property type="entry name" value="Spore Coat Polysaccharide Biosynthesis Protein SpsA, Chain A"/>
    <property type="match status" value="1"/>
</dbReference>
<evidence type="ECO:0000313" key="1">
    <source>
        <dbReference type="EMBL" id="MBD0824072.1"/>
    </source>
</evidence>
<dbReference type="AlphaFoldDB" id="A0A8J6Q201"/>
<gene>
    <name evidence="1" type="ORF">ICJ85_08550</name>
</gene>